<dbReference type="PANTHER" id="PTHR21500:SF0">
    <property type="entry name" value="TUBULIN-SPECIFIC CHAPERONE A"/>
    <property type="match status" value="1"/>
</dbReference>
<keyword evidence="4" id="KW-0175">Coiled coil</keyword>
<dbReference type="OrthoDB" id="10308814at2759"/>
<comment type="subunit">
    <text evidence="3">Supercomplex made of cofactors A to E. Cofactors A and D function by capturing and stabilizing tubulin in a quasi-native conformation. Cofactor E binds to the cofactor D-tubulin complex; interaction with cofactor C then causes the release of tubulin polypeptides that are committed to the native state.</text>
</comment>
<dbReference type="SUPFAM" id="SSF46988">
    <property type="entry name" value="Tubulin chaperone cofactor A"/>
    <property type="match status" value="1"/>
</dbReference>
<evidence type="ECO:0000256" key="4">
    <source>
        <dbReference type="SAM" id="Coils"/>
    </source>
</evidence>
<evidence type="ECO:0000256" key="3">
    <source>
        <dbReference type="RuleBase" id="RU364030"/>
    </source>
</evidence>
<protein>
    <recommendedName>
        <fullName evidence="3">Tubulin-specific chaperone A</fullName>
    </recommendedName>
</protein>
<comment type="similarity">
    <text evidence="1 3">Belongs to the TBCA family.</text>
</comment>
<gene>
    <name evidence="5" type="ORF">RHSIM_RhsimUnG0214300</name>
</gene>
<sequence>MDCFGVEFCRIKNRLEKMVEFKGIIDDAVATIKDEERTLDLLEGQGELLQDELERAEDRIKRLAILGMKGVRKAERIKKWLPENIPPGPKLVEYMAPSTVSDVRYVRFHLRREDIGVLVFIEDWEAEELSMIDELGGSLDVPVVRRSSLEHPPTEFYTINRDSIRNLKIRMSTCERIIEELNSYDKEVEREAVKTVVMENKGSDPQDLLQQKAVLARSKMVVADCHKRLEAVLTDLKGTLAELLQSGWSGQEIGQARSAISEADTLLSIDET</sequence>
<keyword evidence="6" id="KW-1185">Reference proteome</keyword>
<name>A0A834FTL7_RHOSS</name>
<keyword evidence="3" id="KW-0206">Cytoskeleton</keyword>
<dbReference type="InterPro" id="IPR004226">
    <property type="entry name" value="TBCA"/>
</dbReference>
<dbReference type="GO" id="GO:0007023">
    <property type="term" value="P:post-chaperonin tubulin folding pathway"/>
    <property type="evidence" value="ECO:0007669"/>
    <property type="project" value="UniProtKB-UniRule"/>
</dbReference>
<dbReference type="AlphaFoldDB" id="A0A834FTL7"/>
<evidence type="ECO:0000256" key="1">
    <source>
        <dbReference type="ARBA" id="ARBA00006806"/>
    </source>
</evidence>
<proteinExistence type="inferred from homology"/>
<dbReference type="GO" id="GO:0005874">
    <property type="term" value="C:microtubule"/>
    <property type="evidence" value="ECO:0007669"/>
    <property type="project" value="UniProtKB-KW"/>
</dbReference>
<accession>A0A834FTL7</accession>
<dbReference type="GO" id="GO:0005829">
    <property type="term" value="C:cytosol"/>
    <property type="evidence" value="ECO:0007669"/>
    <property type="project" value="TreeGrafter"/>
</dbReference>
<keyword evidence="3" id="KW-0963">Cytoplasm</keyword>
<dbReference type="InterPro" id="IPR036126">
    <property type="entry name" value="TBCA_sf"/>
</dbReference>
<keyword evidence="2 3" id="KW-0143">Chaperone</keyword>
<comment type="subcellular location">
    <subcellularLocation>
        <location evidence="3">Cytoplasm</location>
        <location evidence="3">Cytoskeleton</location>
    </subcellularLocation>
</comment>
<dbReference type="GO" id="GO:0007021">
    <property type="term" value="P:tubulin complex assembly"/>
    <property type="evidence" value="ECO:0007669"/>
    <property type="project" value="UniProtKB-UniRule"/>
</dbReference>
<evidence type="ECO:0000313" key="5">
    <source>
        <dbReference type="EMBL" id="KAF7112587.1"/>
    </source>
</evidence>
<dbReference type="GO" id="GO:0048487">
    <property type="term" value="F:beta-tubulin binding"/>
    <property type="evidence" value="ECO:0007669"/>
    <property type="project" value="InterPro"/>
</dbReference>
<comment type="caution">
    <text evidence="5">The sequence shown here is derived from an EMBL/GenBank/DDBJ whole genome shotgun (WGS) entry which is preliminary data.</text>
</comment>
<dbReference type="Proteomes" id="UP000626092">
    <property type="component" value="Unassembled WGS sequence"/>
</dbReference>
<dbReference type="EMBL" id="WJXA01000464">
    <property type="protein sequence ID" value="KAF7112587.1"/>
    <property type="molecule type" value="Genomic_DNA"/>
</dbReference>
<keyword evidence="3" id="KW-0493">Microtubule</keyword>
<feature type="coiled-coil region" evidence="4">
    <location>
        <begin position="25"/>
        <end position="66"/>
    </location>
</feature>
<dbReference type="Gene3D" id="1.20.58.90">
    <property type="match status" value="1"/>
</dbReference>
<dbReference type="Pfam" id="PF02970">
    <property type="entry name" value="TBCA"/>
    <property type="match status" value="1"/>
</dbReference>
<evidence type="ECO:0000256" key="2">
    <source>
        <dbReference type="ARBA" id="ARBA00023186"/>
    </source>
</evidence>
<dbReference type="PANTHER" id="PTHR21500">
    <property type="entry name" value="TUBULIN-SPECIFIC CHAPERONE A"/>
    <property type="match status" value="1"/>
</dbReference>
<evidence type="ECO:0000313" key="6">
    <source>
        <dbReference type="Proteomes" id="UP000626092"/>
    </source>
</evidence>
<reference evidence="5" key="1">
    <citation type="submission" date="2019-11" db="EMBL/GenBank/DDBJ databases">
        <authorList>
            <person name="Liu Y."/>
            <person name="Hou J."/>
            <person name="Li T.-Q."/>
            <person name="Guan C.-H."/>
            <person name="Wu X."/>
            <person name="Wu H.-Z."/>
            <person name="Ling F."/>
            <person name="Zhang R."/>
            <person name="Shi X.-G."/>
            <person name="Ren J.-P."/>
            <person name="Chen E.-F."/>
            <person name="Sun J.-M."/>
        </authorList>
    </citation>
    <scope>NUCLEOTIDE SEQUENCE</scope>
    <source>
        <strain evidence="5">Adult_tree_wgs_1</strain>
        <tissue evidence="5">Leaves</tissue>
    </source>
</reference>
<organism evidence="5 6">
    <name type="scientific">Rhododendron simsii</name>
    <name type="common">Sims's rhododendron</name>
    <dbReference type="NCBI Taxonomy" id="118357"/>
    <lineage>
        <taxon>Eukaryota</taxon>
        <taxon>Viridiplantae</taxon>
        <taxon>Streptophyta</taxon>
        <taxon>Embryophyta</taxon>
        <taxon>Tracheophyta</taxon>
        <taxon>Spermatophyta</taxon>
        <taxon>Magnoliopsida</taxon>
        <taxon>eudicotyledons</taxon>
        <taxon>Gunneridae</taxon>
        <taxon>Pentapetalae</taxon>
        <taxon>asterids</taxon>
        <taxon>Ericales</taxon>
        <taxon>Ericaceae</taxon>
        <taxon>Ericoideae</taxon>
        <taxon>Rhodoreae</taxon>
        <taxon>Rhododendron</taxon>
    </lineage>
</organism>